<dbReference type="AlphaFoldDB" id="A0A1I1WJR7"/>
<sequence>MSASAPSVRSAFRACVVAAIRDGEALMAALLEATRVALDAEMSRARDLRRRDALADAQRLLVQHVPALAKAYPMALLEIFAEGPATARARPADASGLDFGELSLMDEAEVMAQVELSRAQQVALHATEAVLAELNTLVSAAQGLRSVQPDRNPLRPENYIRALQQVVGETGVAPDVRTAWMAPMRDALGVQLQAAYQRAVERLRADGVQPVGYAVAGGGAGSNHVRSGAASRWQGPQSGYDPGMQAAPWDARSSLGAPLPAMSGYGAPGNGWGGGAAVSQPMPLAAEAEEALLTVAMLRQMLAQPMALSMPVPPPLQQGPPVPGGRMSQPGTLHGLPSLPVTQGGHLAAAAVEAMEDIAELERIVGRLSGSLPAPLAAGSPVQAAQLQAAGSSLYAGVASQVGAVAPGEDAAAPARARSRTASEVVSRMMDNIALDDRLLPPVQRALQNLRPALQRLVRHDRRFFTDDQHPARRLLDALTQRALSFDSEDVDDFSGFVRLMDLAVDHLANGDTRNAEAFSTALAGLEAGWSAQDRQRQDREDAARAVALELTRREELARRVAEDIRALAKTDDVPQDIVDFAAGPWADVVANAQVGQAGAADPDPGGYLALVPELFWLAQPAMAALEPERLATAVTRMLGTLRQGLDSVGHAEDMTSTVLERVAALHQTAAEHASRYGPGALQDDAPDTGGSLLGPVADGYAEDMAEDGEEGPAPPADAVAVPVADGGLDLVIGTWVELVTNHRAVHTQLTWASPHHTLFLFTAPDGSTQSMTRRVRDKLMAEGALKVLPGPPAAVRGRGQGRSPGPQRNRLR</sequence>
<dbReference type="OrthoDB" id="6188167at2"/>
<organism evidence="2 3">
    <name type="scientific">Paracidovorax konjaci</name>
    <dbReference type="NCBI Taxonomy" id="32040"/>
    <lineage>
        <taxon>Bacteria</taxon>
        <taxon>Pseudomonadati</taxon>
        <taxon>Pseudomonadota</taxon>
        <taxon>Betaproteobacteria</taxon>
        <taxon>Burkholderiales</taxon>
        <taxon>Comamonadaceae</taxon>
        <taxon>Paracidovorax</taxon>
    </lineage>
</organism>
<feature type="region of interest" description="Disordered" evidence="1">
    <location>
        <begin position="790"/>
        <end position="813"/>
    </location>
</feature>
<evidence type="ECO:0000256" key="1">
    <source>
        <dbReference type="SAM" id="MobiDB-lite"/>
    </source>
</evidence>
<proteinExistence type="predicted"/>
<dbReference type="RefSeq" id="WP_092953740.1">
    <property type="nucleotide sequence ID" value="NZ_FOMQ01000010.1"/>
</dbReference>
<reference evidence="3" key="1">
    <citation type="submission" date="2016-10" db="EMBL/GenBank/DDBJ databases">
        <authorList>
            <person name="Varghese N."/>
            <person name="Submissions S."/>
        </authorList>
    </citation>
    <scope>NUCLEOTIDE SEQUENCE [LARGE SCALE GENOMIC DNA]</scope>
    <source>
        <strain evidence="3">DSM 7481</strain>
    </source>
</reference>
<dbReference type="Proteomes" id="UP000199517">
    <property type="component" value="Unassembled WGS sequence"/>
</dbReference>
<evidence type="ECO:0008006" key="4">
    <source>
        <dbReference type="Google" id="ProtNLM"/>
    </source>
</evidence>
<dbReference type="Pfam" id="PF07793">
    <property type="entry name" value="DUF1631"/>
    <property type="match status" value="1"/>
</dbReference>
<gene>
    <name evidence="2" type="ORF">SAMN04489710_1109</name>
</gene>
<dbReference type="EMBL" id="FOMQ01000010">
    <property type="protein sequence ID" value="SFD95425.1"/>
    <property type="molecule type" value="Genomic_DNA"/>
</dbReference>
<dbReference type="STRING" id="32040.SAMN04489710_1109"/>
<keyword evidence="3" id="KW-1185">Reference proteome</keyword>
<name>A0A1I1WJR7_9BURK</name>
<protein>
    <recommendedName>
        <fullName evidence="4">DUF1631 family protein</fullName>
    </recommendedName>
</protein>
<accession>A0A1I1WJR7</accession>
<feature type="region of interest" description="Disordered" evidence="1">
    <location>
        <begin position="675"/>
        <end position="699"/>
    </location>
</feature>
<dbReference type="InterPro" id="IPR012434">
    <property type="entry name" value="DUF1631"/>
</dbReference>
<feature type="compositionally biased region" description="Low complexity" evidence="1">
    <location>
        <begin position="802"/>
        <end position="813"/>
    </location>
</feature>
<evidence type="ECO:0000313" key="2">
    <source>
        <dbReference type="EMBL" id="SFD95425.1"/>
    </source>
</evidence>
<evidence type="ECO:0000313" key="3">
    <source>
        <dbReference type="Proteomes" id="UP000199517"/>
    </source>
</evidence>